<organism evidence="7">
    <name type="scientific">Phenylobacterium glaciei</name>
    <dbReference type="NCBI Taxonomy" id="2803784"/>
    <lineage>
        <taxon>Bacteria</taxon>
        <taxon>Pseudomonadati</taxon>
        <taxon>Pseudomonadota</taxon>
        <taxon>Alphaproteobacteria</taxon>
        <taxon>Caulobacterales</taxon>
        <taxon>Caulobacteraceae</taxon>
        <taxon>Phenylobacterium</taxon>
    </lineage>
</organism>
<gene>
    <name evidence="7" type="ORF">JKL49_16875</name>
</gene>
<dbReference type="PROSITE" id="PS50109">
    <property type="entry name" value="HIS_KIN"/>
    <property type="match status" value="1"/>
</dbReference>
<keyword evidence="4" id="KW-0418">Kinase</keyword>
<dbReference type="InterPro" id="IPR036890">
    <property type="entry name" value="HATPase_C_sf"/>
</dbReference>
<evidence type="ECO:0000256" key="2">
    <source>
        <dbReference type="ARBA" id="ARBA00012438"/>
    </source>
</evidence>
<protein>
    <recommendedName>
        <fullName evidence="2">histidine kinase</fullName>
        <ecNumber evidence="2">2.7.13.3</ecNumber>
    </recommendedName>
</protein>
<name>A0A974S8V7_9CAUL</name>
<dbReference type="Pfam" id="PF02518">
    <property type="entry name" value="HATPase_c"/>
    <property type="match status" value="1"/>
</dbReference>
<evidence type="ECO:0000313" key="7">
    <source>
        <dbReference type="EMBL" id="QQZ48947.1"/>
    </source>
</evidence>
<dbReference type="EMBL" id="CP068570">
    <property type="protein sequence ID" value="QQZ48947.1"/>
    <property type="molecule type" value="Genomic_DNA"/>
</dbReference>
<dbReference type="EC" id="2.7.13.3" evidence="2"/>
<dbReference type="InterPro" id="IPR004358">
    <property type="entry name" value="Sig_transdc_His_kin-like_C"/>
</dbReference>
<evidence type="ECO:0000256" key="3">
    <source>
        <dbReference type="ARBA" id="ARBA00022679"/>
    </source>
</evidence>
<feature type="compositionally biased region" description="Low complexity" evidence="5">
    <location>
        <begin position="71"/>
        <end position="86"/>
    </location>
</feature>
<sequence length="86" mass="9057">MTQEGGQVCFAVTDTGIGFDDAVKARLFGRFQQADGSITRRFGGTGLGLAISRSLVELMGGAISVESTPASVRPSPSSCRLRPPRR</sequence>
<keyword evidence="3" id="KW-0808">Transferase</keyword>
<proteinExistence type="predicted"/>
<dbReference type="PRINTS" id="PR00344">
    <property type="entry name" value="BCTRLSENSOR"/>
</dbReference>
<feature type="region of interest" description="Disordered" evidence="5">
    <location>
        <begin position="67"/>
        <end position="86"/>
    </location>
</feature>
<reference evidence="7" key="1">
    <citation type="submission" date="2021-01" db="EMBL/GenBank/DDBJ databases">
        <title>Genome sequence of Phenylobacterium sp. 20VBR1 isolated from a valley glaceir, Ny-Alesund, Svalbard.</title>
        <authorList>
            <person name="Thomas F.A."/>
            <person name="Krishnan K.P."/>
            <person name="Sinha R.K."/>
        </authorList>
    </citation>
    <scope>NUCLEOTIDE SEQUENCE</scope>
    <source>
        <strain evidence="7">20VBR1</strain>
    </source>
</reference>
<evidence type="ECO:0000256" key="4">
    <source>
        <dbReference type="ARBA" id="ARBA00022777"/>
    </source>
</evidence>
<dbReference type="InterPro" id="IPR005467">
    <property type="entry name" value="His_kinase_dom"/>
</dbReference>
<dbReference type="AlphaFoldDB" id="A0A974S8V7"/>
<feature type="domain" description="Histidine kinase" evidence="6">
    <location>
        <begin position="1"/>
        <end position="86"/>
    </location>
</feature>
<evidence type="ECO:0000259" key="6">
    <source>
        <dbReference type="PROSITE" id="PS50109"/>
    </source>
</evidence>
<evidence type="ECO:0000256" key="5">
    <source>
        <dbReference type="SAM" id="MobiDB-lite"/>
    </source>
</evidence>
<dbReference type="SMART" id="SM00387">
    <property type="entry name" value="HATPase_c"/>
    <property type="match status" value="1"/>
</dbReference>
<evidence type="ECO:0000256" key="1">
    <source>
        <dbReference type="ARBA" id="ARBA00000085"/>
    </source>
</evidence>
<dbReference type="GO" id="GO:0004673">
    <property type="term" value="F:protein histidine kinase activity"/>
    <property type="evidence" value="ECO:0007669"/>
    <property type="project" value="UniProtKB-EC"/>
</dbReference>
<comment type="catalytic activity">
    <reaction evidence="1">
        <text>ATP + protein L-histidine = ADP + protein N-phospho-L-histidine.</text>
        <dbReference type="EC" id="2.7.13.3"/>
    </reaction>
</comment>
<dbReference type="Gene3D" id="3.30.565.10">
    <property type="entry name" value="Histidine kinase-like ATPase, C-terminal domain"/>
    <property type="match status" value="1"/>
</dbReference>
<dbReference type="SUPFAM" id="SSF55874">
    <property type="entry name" value="ATPase domain of HSP90 chaperone/DNA topoisomerase II/histidine kinase"/>
    <property type="match status" value="1"/>
</dbReference>
<dbReference type="InterPro" id="IPR003594">
    <property type="entry name" value="HATPase_dom"/>
</dbReference>
<dbReference type="PANTHER" id="PTHR43047">
    <property type="entry name" value="TWO-COMPONENT HISTIDINE PROTEIN KINASE"/>
    <property type="match status" value="1"/>
</dbReference>
<accession>A0A974S8V7</accession>